<dbReference type="PANTHER" id="PTHR46825">
    <property type="entry name" value="D-ALANYL-D-ALANINE-CARBOXYPEPTIDASE/ENDOPEPTIDASE AMPH"/>
    <property type="match status" value="1"/>
</dbReference>
<evidence type="ECO:0000259" key="2">
    <source>
        <dbReference type="Pfam" id="PF00144"/>
    </source>
</evidence>
<name>A0A2B7WZ71_9EURO</name>
<gene>
    <name evidence="4" type="ORF">AJ79_07804</name>
</gene>
<reference evidence="4 5" key="1">
    <citation type="submission" date="2017-10" db="EMBL/GenBank/DDBJ databases">
        <title>Comparative genomics in systemic dimorphic fungi from Ajellomycetaceae.</title>
        <authorList>
            <person name="Munoz J.F."/>
            <person name="Mcewen J.G."/>
            <person name="Clay O.K."/>
            <person name="Cuomo C.A."/>
        </authorList>
    </citation>
    <scope>NUCLEOTIDE SEQUENCE [LARGE SCALE GENOMIC DNA]</scope>
    <source>
        <strain evidence="4 5">UAMH5409</strain>
    </source>
</reference>
<feature type="domain" description="Peptidase S12 Pab87-related C-terminal" evidence="3">
    <location>
        <begin position="439"/>
        <end position="538"/>
    </location>
</feature>
<dbReference type="PANTHER" id="PTHR46825:SF14">
    <property type="entry name" value="BETA-LACTAMASE-RELATED DOMAIN-CONTAINING PROTEIN"/>
    <property type="match status" value="1"/>
</dbReference>
<comment type="caution">
    <text evidence="4">The sequence shown here is derived from an EMBL/GenBank/DDBJ whole genome shotgun (WGS) entry which is preliminary data.</text>
</comment>
<evidence type="ECO:0000313" key="4">
    <source>
        <dbReference type="EMBL" id="PGH01867.1"/>
    </source>
</evidence>
<dbReference type="EMBL" id="PDNB01000166">
    <property type="protein sequence ID" value="PGH01867.1"/>
    <property type="molecule type" value="Genomic_DNA"/>
</dbReference>
<dbReference type="InterPro" id="IPR012338">
    <property type="entry name" value="Beta-lactam/transpept-like"/>
</dbReference>
<dbReference type="Proteomes" id="UP000223968">
    <property type="component" value="Unassembled WGS sequence"/>
</dbReference>
<evidence type="ECO:0000256" key="1">
    <source>
        <dbReference type="ARBA" id="ARBA00038215"/>
    </source>
</evidence>
<dbReference type="InterPro" id="IPR001466">
    <property type="entry name" value="Beta-lactam-related"/>
</dbReference>
<keyword evidence="5" id="KW-1185">Reference proteome</keyword>
<dbReference type="AlphaFoldDB" id="A0A2B7WZ71"/>
<dbReference type="Gene3D" id="3.40.710.10">
    <property type="entry name" value="DD-peptidase/beta-lactamase superfamily"/>
    <property type="match status" value="1"/>
</dbReference>
<protein>
    <recommendedName>
        <fullName evidence="6">Beta-lactamase-related domain-containing protein</fullName>
    </recommendedName>
</protein>
<accession>A0A2B7WZ71</accession>
<feature type="domain" description="Beta-lactamase-related" evidence="2">
    <location>
        <begin position="50"/>
        <end position="390"/>
    </location>
</feature>
<dbReference type="Pfam" id="PF11954">
    <property type="entry name" value="DUF3471"/>
    <property type="match status" value="1"/>
</dbReference>
<evidence type="ECO:0008006" key="6">
    <source>
        <dbReference type="Google" id="ProtNLM"/>
    </source>
</evidence>
<evidence type="ECO:0000313" key="5">
    <source>
        <dbReference type="Proteomes" id="UP000223968"/>
    </source>
</evidence>
<dbReference type="Pfam" id="PF00144">
    <property type="entry name" value="Beta-lactamase"/>
    <property type="match status" value="1"/>
</dbReference>
<evidence type="ECO:0000259" key="3">
    <source>
        <dbReference type="Pfam" id="PF11954"/>
    </source>
</evidence>
<dbReference type="InterPro" id="IPR021860">
    <property type="entry name" value="Peptidase_S12_Pab87-rel_C"/>
</dbReference>
<comment type="similarity">
    <text evidence="1">Belongs to the peptidase S12 family.</text>
</comment>
<dbReference type="STRING" id="1447875.A0A2B7WZ71"/>
<dbReference type="SUPFAM" id="SSF56601">
    <property type="entry name" value="beta-lactamase/transpeptidase-like"/>
    <property type="match status" value="1"/>
</dbReference>
<organism evidence="4 5">
    <name type="scientific">Helicocarpus griseus UAMH5409</name>
    <dbReference type="NCBI Taxonomy" id="1447875"/>
    <lineage>
        <taxon>Eukaryota</taxon>
        <taxon>Fungi</taxon>
        <taxon>Dikarya</taxon>
        <taxon>Ascomycota</taxon>
        <taxon>Pezizomycotina</taxon>
        <taxon>Eurotiomycetes</taxon>
        <taxon>Eurotiomycetidae</taxon>
        <taxon>Onygenales</taxon>
        <taxon>Ajellomycetaceae</taxon>
        <taxon>Helicocarpus</taxon>
    </lineage>
</organism>
<proteinExistence type="inferred from homology"/>
<sequence length="551" mass="61309">MFYYLWAYVARFLALKNDVLSIPSLSHQDPELGRLQALKPTIQTICSMSGTAGASIGVLHHGKVLYTDNIGYRDVSTKTVADSQTLYGIGSLTKSMVAVAVGQLVDAGKLSWTTPIKDILPDFHHYDPSVTNLTTVVDIMSHRAGFSGDISLTFQGDGDALLPADQLIPTINTMKMVDTFRSRWSYSSWGYSLAGLIVEKLSGLTLHEYLDRFVYGPLKMHHTTTQPSFAVGENVAEPYASFANATPVRTTRMEFRNTLFEAAAGTYTNVDDMLKYSAALLEAYQSNGKSNSTLKELDKIFSAQIPVREPSYRERSYALGWIRTQLPGVLGLMGDNFDIIGSVAGLPEIGQCAPSKLCFYHQGSTVGYYSFIALFPETQSAVVVLSNSIALTDSPDTIAQAVSQALFDFPHPIDYVSFTEKATRKLVKSYDKIATTIARKRQKGTKRHLNEYTGRYWNDLNNFVLEVTLSEHSEEDTLLLSFQGLKSQIYSLRHLANDTFEWSLTLDDEASRGRYHINDADYFIVDFISKNGNIAELTSMGYTFVKDGRHR</sequence>
<dbReference type="InterPro" id="IPR050491">
    <property type="entry name" value="AmpC-like"/>
</dbReference>
<dbReference type="OrthoDB" id="4171070at2759"/>